<dbReference type="GO" id="GO:0051996">
    <property type="term" value="F:squalene synthase [NAD(P)H] activity"/>
    <property type="evidence" value="ECO:0007669"/>
    <property type="project" value="InterPro"/>
</dbReference>
<dbReference type="GO" id="GO:0004311">
    <property type="term" value="F:geranylgeranyl diphosphate synthase activity"/>
    <property type="evidence" value="ECO:0007669"/>
    <property type="project" value="InterPro"/>
</dbReference>
<dbReference type="PROSITE" id="PS01045">
    <property type="entry name" value="SQUALEN_PHYTOEN_SYN_2"/>
    <property type="match status" value="1"/>
</dbReference>
<dbReference type="InterPro" id="IPR033904">
    <property type="entry name" value="Trans_IPPS_HH"/>
</dbReference>
<dbReference type="SFLD" id="SFLDG01018">
    <property type="entry name" value="Squalene/Phytoene_Synthase_Lik"/>
    <property type="match status" value="1"/>
</dbReference>
<dbReference type="CDD" id="cd00683">
    <property type="entry name" value="Trans_IPPS_HH"/>
    <property type="match status" value="1"/>
</dbReference>
<dbReference type="InterPro" id="IPR044843">
    <property type="entry name" value="Trans_IPPS_bact-type"/>
</dbReference>
<protein>
    <submittedName>
        <fullName evidence="2">Squalene synthase HpnD</fullName>
    </submittedName>
</protein>
<evidence type="ECO:0000313" key="2">
    <source>
        <dbReference type="EMBL" id="OEJ66003.1"/>
    </source>
</evidence>
<dbReference type="Proteomes" id="UP000095347">
    <property type="component" value="Unassembled WGS sequence"/>
</dbReference>
<dbReference type="InterPro" id="IPR002060">
    <property type="entry name" value="Squ/phyt_synthse"/>
</dbReference>
<dbReference type="GO" id="GO:0016117">
    <property type="term" value="P:carotenoid biosynthetic process"/>
    <property type="evidence" value="ECO:0007669"/>
    <property type="project" value="InterPro"/>
</dbReference>
<dbReference type="AlphaFoldDB" id="A0A1E5Q5Z4"/>
<dbReference type="EMBL" id="MCGG01000042">
    <property type="protein sequence ID" value="OEJ66003.1"/>
    <property type="molecule type" value="Genomic_DNA"/>
</dbReference>
<dbReference type="PANTHER" id="PTHR31480">
    <property type="entry name" value="BIFUNCTIONAL LYCOPENE CYCLASE/PHYTOENE SYNTHASE"/>
    <property type="match status" value="1"/>
</dbReference>
<dbReference type="SFLD" id="SFLDS00005">
    <property type="entry name" value="Isoprenoid_Synthase_Type_I"/>
    <property type="match status" value="1"/>
</dbReference>
<evidence type="ECO:0000256" key="1">
    <source>
        <dbReference type="ARBA" id="ARBA00022679"/>
    </source>
</evidence>
<comment type="caution">
    <text evidence="2">The sequence shown here is derived from an EMBL/GenBank/DDBJ whole genome shotgun (WGS) entry which is preliminary data.</text>
</comment>
<dbReference type="SUPFAM" id="SSF48576">
    <property type="entry name" value="Terpenoid synthases"/>
    <property type="match status" value="1"/>
</dbReference>
<dbReference type="Gene3D" id="1.10.600.10">
    <property type="entry name" value="Farnesyl Diphosphate Synthase"/>
    <property type="match status" value="1"/>
</dbReference>
<dbReference type="NCBIfam" id="TIGR03465">
    <property type="entry name" value="HpnD"/>
    <property type="match status" value="1"/>
</dbReference>
<dbReference type="InterPro" id="IPR017828">
    <property type="entry name" value="SQ_synth_HpnD-like"/>
</dbReference>
<accession>A0A1E5Q5Z4</accession>
<name>A0A1E5Q5Z4_9PROT</name>
<proteinExistence type="predicted"/>
<sequence>MRFVLGAVAGVFAGAPHKATGSSFYWALRLMPSERREAMFRIYAFCREVDDIADGPLDVAIKRVRLDQWRSGVESLYNAQEPDECVLGLKAVVETYHLDKADFLDVIDGMQSDAHDSVRIADEAAFDVYLDRVASAVGRLSNKVFTINGPAAESLAHHLGRALQITNILRDLYEDAERNRLYLPLSVLRAQGIYPDQPDAVLAHERLPDVLNPLAAQAQDHYDQARVALLHLDRSKTRPARIMLGVYERMLRHLQRRGLARADVKVSLGRFEKIGLVLRYGLFE</sequence>
<dbReference type="STRING" id="28181.BEN30_13365"/>
<dbReference type="SFLD" id="SFLDG01212">
    <property type="entry name" value="Phytoene_synthase_like"/>
    <property type="match status" value="1"/>
</dbReference>
<reference evidence="3" key="1">
    <citation type="submission" date="2016-07" db="EMBL/GenBank/DDBJ databases">
        <authorList>
            <person name="Florea S."/>
            <person name="Webb J.S."/>
            <person name="Jaromczyk J."/>
            <person name="Schardl C.L."/>
        </authorList>
    </citation>
    <scope>NUCLEOTIDE SEQUENCE [LARGE SCALE GENOMIC DNA]</scope>
    <source>
        <strain evidence="3">MV-1</strain>
    </source>
</reference>
<dbReference type="InterPro" id="IPR019845">
    <property type="entry name" value="Squalene/phytoene_synthase_CS"/>
</dbReference>
<keyword evidence="1" id="KW-0808">Transferase</keyword>
<organism evidence="2 3">
    <name type="scientific">Magnetovibrio blakemorei</name>
    <dbReference type="NCBI Taxonomy" id="28181"/>
    <lineage>
        <taxon>Bacteria</taxon>
        <taxon>Pseudomonadati</taxon>
        <taxon>Pseudomonadota</taxon>
        <taxon>Alphaproteobacteria</taxon>
        <taxon>Rhodospirillales</taxon>
        <taxon>Magnetovibrionaceae</taxon>
        <taxon>Magnetovibrio</taxon>
    </lineage>
</organism>
<dbReference type="Pfam" id="PF00494">
    <property type="entry name" value="SQS_PSY"/>
    <property type="match status" value="1"/>
</dbReference>
<gene>
    <name evidence="2" type="ORF">BEN30_13365</name>
</gene>
<dbReference type="InterPro" id="IPR008949">
    <property type="entry name" value="Isoprenoid_synthase_dom_sf"/>
</dbReference>
<keyword evidence="3" id="KW-1185">Reference proteome</keyword>
<evidence type="ECO:0000313" key="3">
    <source>
        <dbReference type="Proteomes" id="UP000095347"/>
    </source>
</evidence>